<feature type="domain" description="Enoyl reductase (ER)" evidence="2">
    <location>
        <begin position="13"/>
        <end position="326"/>
    </location>
</feature>
<dbReference type="PANTHER" id="PTHR44154">
    <property type="entry name" value="QUINONE OXIDOREDUCTASE"/>
    <property type="match status" value="1"/>
</dbReference>
<dbReference type="RefSeq" id="WP_125676348.1">
    <property type="nucleotide sequence ID" value="NZ_JBHTOI010000047.1"/>
</dbReference>
<dbReference type="Gene3D" id="3.90.180.10">
    <property type="entry name" value="Medium-chain alcohol dehydrogenases, catalytic domain"/>
    <property type="match status" value="1"/>
</dbReference>
<dbReference type="SMART" id="SM00829">
    <property type="entry name" value="PKS_ER"/>
    <property type="match status" value="1"/>
</dbReference>
<dbReference type="Pfam" id="PF08240">
    <property type="entry name" value="ADH_N"/>
    <property type="match status" value="1"/>
</dbReference>
<evidence type="ECO:0000259" key="2">
    <source>
        <dbReference type="SMART" id="SM00829"/>
    </source>
</evidence>
<dbReference type="InterPro" id="IPR020843">
    <property type="entry name" value="ER"/>
</dbReference>
<evidence type="ECO:0000313" key="4">
    <source>
        <dbReference type="Proteomes" id="UP001597251"/>
    </source>
</evidence>
<comment type="caution">
    <text evidence="3">The sequence shown here is derived from an EMBL/GenBank/DDBJ whole genome shotgun (WGS) entry which is preliminary data.</text>
</comment>
<dbReference type="InterPro" id="IPR051603">
    <property type="entry name" value="Zinc-ADH_QOR/CCCR"/>
</dbReference>
<name>A0ABW4BXL0_9LACO</name>
<dbReference type="SUPFAM" id="SSF51735">
    <property type="entry name" value="NAD(P)-binding Rossmann-fold domains"/>
    <property type="match status" value="1"/>
</dbReference>
<dbReference type="InterPro" id="IPR013149">
    <property type="entry name" value="ADH-like_C"/>
</dbReference>
<dbReference type="Proteomes" id="UP001597251">
    <property type="component" value="Unassembled WGS sequence"/>
</dbReference>
<evidence type="ECO:0000313" key="3">
    <source>
        <dbReference type="EMBL" id="MFD1418920.1"/>
    </source>
</evidence>
<dbReference type="Pfam" id="PF00107">
    <property type="entry name" value="ADH_zinc_N"/>
    <property type="match status" value="1"/>
</dbReference>
<evidence type="ECO:0000256" key="1">
    <source>
        <dbReference type="ARBA" id="ARBA00022857"/>
    </source>
</evidence>
<dbReference type="PANTHER" id="PTHR44154:SF1">
    <property type="entry name" value="QUINONE OXIDOREDUCTASE"/>
    <property type="match status" value="1"/>
</dbReference>
<dbReference type="SUPFAM" id="SSF50129">
    <property type="entry name" value="GroES-like"/>
    <property type="match status" value="1"/>
</dbReference>
<dbReference type="EMBL" id="JBHTOI010000047">
    <property type="protein sequence ID" value="MFD1418920.1"/>
    <property type="molecule type" value="Genomic_DNA"/>
</dbReference>
<accession>A0ABW4BXL0</accession>
<gene>
    <name evidence="3" type="ORF">ACFQ42_09200</name>
</gene>
<keyword evidence="4" id="KW-1185">Reference proteome</keyword>
<dbReference type="Gene3D" id="3.40.50.720">
    <property type="entry name" value="NAD(P)-binding Rossmann-like Domain"/>
    <property type="match status" value="1"/>
</dbReference>
<organism evidence="3 4">
    <name type="scientific">Companilactobacillus keshanensis</name>
    <dbReference type="NCBI Taxonomy" id="2486003"/>
    <lineage>
        <taxon>Bacteria</taxon>
        <taxon>Bacillati</taxon>
        <taxon>Bacillota</taxon>
        <taxon>Bacilli</taxon>
        <taxon>Lactobacillales</taxon>
        <taxon>Lactobacillaceae</taxon>
        <taxon>Companilactobacillus</taxon>
    </lineage>
</organism>
<reference evidence="4" key="1">
    <citation type="journal article" date="2019" name="Int. J. Syst. Evol. Microbiol.">
        <title>The Global Catalogue of Microorganisms (GCM) 10K type strain sequencing project: providing services to taxonomists for standard genome sequencing and annotation.</title>
        <authorList>
            <consortium name="The Broad Institute Genomics Platform"/>
            <consortium name="The Broad Institute Genome Sequencing Center for Infectious Disease"/>
            <person name="Wu L."/>
            <person name="Ma J."/>
        </authorList>
    </citation>
    <scope>NUCLEOTIDE SEQUENCE [LARGE SCALE GENOMIC DNA]</scope>
    <source>
        <strain evidence="4">CCM 8936</strain>
    </source>
</reference>
<dbReference type="InterPro" id="IPR036291">
    <property type="entry name" value="NAD(P)-bd_dom_sf"/>
</dbReference>
<keyword evidence="1" id="KW-0521">NADP</keyword>
<sequence>MKALTIQTSNDKGINQIKLTDMPLPDIMGNEVLIKIHAVALNPVDYKLAENHNSKWNYPHTLGLDGAGEVFKISTNNPKNFKVGERVFFHNDLCVNGTFAEFAKAKSNIITRIPDNVSFESAAAILCSGLTAYQAIYRKLSLAGKKNILIHAGAGGVGGIAIQLAKHSGLTVITTVSKHKMEFATKLGADYVIDYHSEDVNQVINRITNNLGVDLIINTVGGTTVQDDLHRLAYNGGLVTILNTPDISNYDLRSKGQSVLTLNLGGVHQSNNEFQLNDLATMEEELVKLVSDKIVDPMVSEVTDFKDIPKGLEQLKNHNVVGKIIVTI</sequence>
<dbReference type="InterPro" id="IPR011032">
    <property type="entry name" value="GroES-like_sf"/>
</dbReference>
<proteinExistence type="predicted"/>
<dbReference type="InterPro" id="IPR013154">
    <property type="entry name" value="ADH-like_N"/>
</dbReference>
<protein>
    <submittedName>
        <fullName evidence="3">Zinc-binding dehydrogenase</fullName>
    </submittedName>
</protein>